<name>A0A4Q7MWJ4_9BACT</name>
<sequence length="63" mass="7218">MKNWLQTAWDKDYRKSTIPGGNPFSQDLSFEIRHQTVFHGVRLKCGTAAGLKGIYNKFLLFAD</sequence>
<dbReference type="EMBL" id="SGXA01000002">
    <property type="protein sequence ID" value="RZS71533.1"/>
    <property type="molecule type" value="Genomic_DNA"/>
</dbReference>
<reference evidence="1 2" key="1">
    <citation type="submission" date="2019-02" db="EMBL/GenBank/DDBJ databases">
        <title>Genomic Encyclopedia of Type Strains, Phase IV (KMG-IV): sequencing the most valuable type-strain genomes for metagenomic binning, comparative biology and taxonomic classification.</title>
        <authorList>
            <person name="Goeker M."/>
        </authorList>
    </citation>
    <scope>NUCLEOTIDE SEQUENCE [LARGE SCALE GENOMIC DNA]</scope>
    <source>
        <strain evidence="1 2">DSM 18116</strain>
    </source>
</reference>
<evidence type="ECO:0000313" key="2">
    <source>
        <dbReference type="Proteomes" id="UP000293874"/>
    </source>
</evidence>
<proteinExistence type="predicted"/>
<dbReference type="AlphaFoldDB" id="A0A4Q7MWJ4"/>
<gene>
    <name evidence="1" type="ORF">EV199_3438</name>
</gene>
<protein>
    <submittedName>
        <fullName evidence="1">Uncharacterized protein</fullName>
    </submittedName>
</protein>
<dbReference type="Proteomes" id="UP000293874">
    <property type="component" value="Unassembled WGS sequence"/>
</dbReference>
<keyword evidence="2" id="KW-1185">Reference proteome</keyword>
<comment type="caution">
    <text evidence="1">The sequence shown here is derived from an EMBL/GenBank/DDBJ whole genome shotgun (WGS) entry which is preliminary data.</text>
</comment>
<accession>A0A4Q7MWJ4</accession>
<evidence type="ECO:0000313" key="1">
    <source>
        <dbReference type="EMBL" id="RZS71533.1"/>
    </source>
</evidence>
<organism evidence="1 2">
    <name type="scientific">Pseudobacter ginsenosidimutans</name>
    <dbReference type="NCBI Taxonomy" id="661488"/>
    <lineage>
        <taxon>Bacteria</taxon>
        <taxon>Pseudomonadati</taxon>
        <taxon>Bacteroidota</taxon>
        <taxon>Chitinophagia</taxon>
        <taxon>Chitinophagales</taxon>
        <taxon>Chitinophagaceae</taxon>
        <taxon>Pseudobacter</taxon>
    </lineage>
</organism>